<evidence type="ECO:0000256" key="7">
    <source>
        <dbReference type="ARBA" id="ARBA00023136"/>
    </source>
</evidence>
<comment type="subcellular location">
    <subcellularLocation>
        <location evidence="1">Cell membrane</location>
        <topology evidence="1">Multi-pass membrane protein</topology>
    </subcellularLocation>
</comment>
<dbReference type="InterPro" id="IPR036259">
    <property type="entry name" value="MFS_trans_sf"/>
</dbReference>
<gene>
    <name evidence="10" type="ORF">GJV77_04465</name>
</gene>
<feature type="domain" description="Major facilitator superfamily (MFS) profile" evidence="9">
    <location>
        <begin position="1"/>
        <end position="404"/>
    </location>
</feature>
<keyword evidence="11" id="KW-1185">Reference proteome</keyword>
<keyword evidence="5 8" id="KW-0812">Transmembrane</keyword>
<evidence type="ECO:0000313" key="10">
    <source>
        <dbReference type="EMBL" id="MTH29174.1"/>
    </source>
</evidence>
<dbReference type="SUPFAM" id="SSF103473">
    <property type="entry name" value="MFS general substrate transporter"/>
    <property type="match status" value="1"/>
</dbReference>
<protein>
    <submittedName>
        <fullName evidence="10">MFS transporter</fullName>
    </submittedName>
</protein>
<dbReference type="PROSITE" id="PS50850">
    <property type="entry name" value="MFS"/>
    <property type="match status" value="1"/>
</dbReference>
<name>A0A7K1GLR9_9FLAO</name>
<dbReference type="Gene3D" id="1.20.1250.20">
    <property type="entry name" value="MFS general substrate transporter like domains"/>
    <property type="match status" value="1"/>
</dbReference>
<evidence type="ECO:0000256" key="4">
    <source>
        <dbReference type="ARBA" id="ARBA00022475"/>
    </source>
</evidence>
<dbReference type="PANTHER" id="PTHR43271:SF1">
    <property type="entry name" value="INNER MEMBRANE TRANSPORT PROTEIN YNFM"/>
    <property type="match status" value="1"/>
</dbReference>
<dbReference type="AlphaFoldDB" id="A0A7K1GLR9"/>
<keyword evidence="6 8" id="KW-1133">Transmembrane helix</keyword>
<evidence type="ECO:0000256" key="6">
    <source>
        <dbReference type="ARBA" id="ARBA00022989"/>
    </source>
</evidence>
<dbReference type="OrthoDB" id="63984at2"/>
<dbReference type="GO" id="GO:0022857">
    <property type="term" value="F:transmembrane transporter activity"/>
    <property type="evidence" value="ECO:0007669"/>
    <property type="project" value="InterPro"/>
</dbReference>
<dbReference type="PANTHER" id="PTHR43271">
    <property type="entry name" value="BLL2771 PROTEIN"/>
    <property type="match status" value="1"/>
</dbReference>
<feature type="transmembrane region" description="Helical" evidence="8">
    <location>
        <begin position="91"/>
        <end position="109"/>
    </location>
</feature>
<dbReference type="InterPro" id="IPR020846">
    <property type="entry name" value="MFS_dom"/>
</dbReference>
<dbReference type="GO" id="GO:0005886">
    <property type="term" value="C:plasma membrane"/>
    <property type="evidence" value="ECO:0007669"/>
    <property type="project" value="UniProtKB-SubCell"/>
</dbReference>
<evidence type="ECO:0000256" key="1">
    <source>
        <dbReference type="ARBA" id="ARBA00004651"/>
    </source>
</evidence>
<proteinExistence type="inferred from homology"/>
<feature type="transmembrane region" description="Helical" evidence="8">
    <location>
        <begin position="229"/>
        <end position="249"/>
    </location>
</feature>
<keyword evidence="3" id="KW-0813">Transport</keyword>
<dbReference type="EMBL" id="WMJY01000007">
    <property type="protein sequence ID" value="MTH29174.1"/>
    <property type="molecule type" value="Genomic_DNA"/>
</dbReference>
<feature type="transmembrane region" description="Helical" evidence="8">
    <location>
        <begin position="25"/>
        <end position="43"/>
    </location>
</feature>
<feature type="transmembrane region" description="Helical" evidence="8">
    <location>
        <begin position="352"/>
        <end position="372"/>
    </location>
</feature>
<accession>A0A7K1GLR9</accession>
<feature type="transmembrane region" description="Helical" evidence="8">
    <location>
        <begin position="150"/>
        <end position="171"/>
    </location>
</feature>
<organism evidence="10 11">
    <name type="scientific">Myroides pelagicus</name>
    <dbReference type="NCBI Taxonomy" id="270914"/>
    <lineage>
        <taxon>Bacteria</taxon>
        <taxon>Pseudomonadati</taxon>
        <taxon>Bacteroidota</taxon>
        <taxon>Flavobacteriia</taxon>
        <taxon>Flavobacteriales</taxon>
        <taxon>Flavobacteriaceae</taxon>
        <taxon>Myroides</taxon>
    </lineage>
</organism>
<dbReference type="Proteomes" id="UP000488936">
    <property type="component" value="Unassembled WGS sequence"/>
</dbReference>
<feature type="transmembrane region" description="Helical" evidence="8">
    <location>
        <begin position="115"/>
        <end position="138"/>
    </location>
</feature>
<evidence type="ECO:0000256" key="3">
    <source>
        <dbReference type="ARBA" id="ARBA00022448"/>
    </source>
</evidence>
<evidence type="ECO:0000313" key="11">
    <source>
        <dbReference type="Proteomes" id="UP000488936"/>
    </source>
</evidence>
<feature type="transmembrane region" description="Helical" evidence="8">
    <location>
        <begin position="261"/>
        <end position="282"/>
    </location>
</feature>
<evidence type="ECO:0000259" key="9">
    <source>
        <dbReference type="PROSITE" id="PS50850"/>
    </source>
</evidence>
<feature type="transmembrane region" description="Helical" evidence="8">
    <location>
        <begin position="378"/>
        <end position="398"/>
    </location>
</feature>
<feature type="transmembrane region" description="Helical" evidence="8">
    <location>
        <begin position="177"/>
        <end position="199"/>
    </location>
</feature>
<evidence type="ECO:0000256" key="2">
    <source>
        <dbReference type="ARBA" id="ARBA00008335"/>
    </source>
</evidence>
<sequence length="404" mass="44589">MTTTTYRQIHSQEKAIPGTWRYKRIKWGIFSVGVSVFAQLYNYQPLLSEITDYFHVTPTQSSYLVSASTLGMAIGLLLFAFIADRFTRKEIMVFSLVTSTILTIGSIWVEHFPVLININLIKGMCISGVSAVTLAYLAEEIDSKNIGLAISFYLAGNTFGGMFGRLVAAFISGWLGWQMAVLSIGIISAIIAVVFYIYFPNSKFFEPQKLNFTDKLDQMKSIFQNKKILAMYVVAICLMGSFVSVYNFLGFKLAAAPFNLPHYLIALIFLMYAFGIFSNMVAGSLSDRFSAKRILFIALTLLLIGIIAMSTTSLVIVITGLVIFTMAFFSGHTIASKVVTTMAGKAKSSATALYWLFYYLGSSILGSSTGVFVNKANWSGYFITLTLLSILAIAATYISTRKTN</sequence>
<comment type="similarity">
    <text evidence="2">Belongs to the major facilitator superfamily.</text>
</comment>
<reference evidence="10 11" key="1">
    <citation type="journal article" date="2006" name="Int. J. Syst. Evol. Microbiol.">
        <title>Myroides pelagicus sp. nov., isolated from seawater in Thailand.</title>
        <authorList>
            <person name="Yoon J."/>
            <person name="Maneerat S."/>
            <person name="Kawai F."/>
            <person name="Yokota A."/>
        </authorList>
    </citation>
    <scope>NUCLEOTIDE SEQUENCE [LARGE SCALE GENOMIC DNA]</scope>
    <source>
        <strain evidence="10 11">SM1T</strain>
    </source>
</reference>
<evidence type="ECO:0000256" key="5">
    <source>
        <dbReference type="ARBA" id="ARBA00022692"/>
    </source>
</evidence>
<dbReference type="CDD" id="cd17324">
    <property type="entry name" value="MFS_NepI_like"/>
    <property type="match status" value="1"/>
</dbReference>
<keyword evidence="7 8" id="KW-0472">Membrane</keyword>
<dbReference type="Pfam" id="PF07690">
    <property type="entry name" value="MFS_1"/>
    <property type="match status" value="1"/>
</dbReference>
<dbReference type="InterPro" id="IPR011701">
    <property type="entry name" value="MFS"/>
</dbReference>
<feature type="transmembrane region" description="Helical" evidence="8">
    <location>
        <begin position="316"/>
        <end position="340"/>
    </location>
</feature>
<comment type="caution">
    <text evidence="10">The sequence shown here is derived from an EMBL/GenBank/DDBJ whole genome shotgun (WGS) entry which is preliminary data.</text>
</comment>
<evidence type="ECO:0000256" key="8">
    <source>
        <dbReference type="SAM" id="Phobius"/>
    </source>
</evidence>
<dbReference type="RefSeq" id="WP_155035155.1">
    <property type="nucleotide sequence ID" value="NZ_JAYMMG010000014.1"/>
</dbReference>
<feature type="transmembrane region" description="Helical" evidence="8">
    <location>
        <begin position="63"/>
        <end position="82"/>
    </location>
</feature>
<keyword evidence="4" id="KW-1003">Cell membrane</keyword>